<feature type="domain" description="CAAX prenyl protease 2/Lysostaphin resistance protein A-like" evidence="3">
    <location>
        <begin position="176"/>
        <end position="277"/>
    </location>
</feature>
<dbReference type="GO" id="GO:0004175">
    <property type="term" value="F:endopeptidase activity"/>
    <property type="evidence" value="ECO:0007669"/>
    <property type="project" value="UniProtKB-ARBA"/>
</dbReference>
<evidence type="ECO:0000259" key="3">
    <source>
        <dbReference type="Pfam" id="PF02517"/>
    </source>
</evidence>
<keyword evidence="2" id="KW-1133">Transmembrane helix</keyword>
<protein>
    <submittedName>
        <fullName evidence="4">CAAX amino protease</fullName>
    </submittedName>
</protein>
<dbReference type="InterPro" id="IPR042150">
    <property type="entry name" value="MmRce1-like"/>
</dbReference>
<feature type="transmembrane region" description="Helical" evidence="2">
    <location>
        <begin position="210"/>
        <end position="229"/>
    </location>
</feature>
<feature type="transmembrane region" description="Helical" evidence="2">
    <location>
        <begin position="299"/>
        <end position="317"/>
    </location>
</feature>
<organism evidence="4 5">
    <name type="scientific">Streptococcus sanguinis SK330</name>
    <dbReference type="NCBI Taxonomy" id="888813"/>
    <lineage>
        <taxon>Bacteria</taxon>
        <taxon>Bacillati</taxon>
        <taxon>Bacillota</taxon>
        <taxon>Bacilli</taxon>
        <taxon>Lactobacillales</taxon>
        <taxon>Streptococcaceae</taxon>
        <taxon>Streptococcus</taxon>
    </lineage>
</organism>
<gene>
    <name evidence="4" type="ORF">HMPREF9386_0459</name>
</gene>
<feature type="transmembrane region" description="Helical" evidence="2">
    <location>
        <begin position="69"/>
        <end position="95"/>
    </location>
</feature>
<dbReference type="Proteomes" id="UP000005955">
    <property type="component" value="Unassembled WGS sequence"/>
</dbReference>
<evidence type="ECO:0000256" key="2">
    <source>
        <dbReference type="SAM" id="Phobius"/>
    </source>
</evidence>
<dbReference type="PANTHER" id="PTHR35797:SF1">
    <property type="entry name" value="PROTEASE"/>
    <property type="match status" value="1"/>
</dbReference>
<dbReference type="InterPro" id="IPR003675">
    <property type="entry name" value="Rce1/LyrA-like_dom"/>
</dbReference>
<evidence type="ECO:0000313" key="5">
    <source>
        <dbReference type="Proteomes" id="UP000005955"/>
    </source>
</evidence>
<reference evidence="4 5" key="1">
    <citation type="submission" date="2011-02" db="EMBL/GenBank/DDBJ databases">
        <authorList>
            <person name="Muzny D."/>
            <person name="Qin X."/>
            <person name="Deng J."/>
            <person name="Jiang H."/>
            <person name="Liu Y."/>
            <person name="Qu J."/>
            <person name="Song X.-Z."/>
            <person name="Zhang L."/>
            <person name="Thornton R."/>
            <person name="Coyle M."/>
            <person name="Francisco L."/>
            <person name="Jackson L."/>
            <person name="Javaid M."/>
            <person name="Korchina V."/>
            <person name="Kovar C."/>
            <person name="Mata R."/>
            <person name="Mathew T."/>
            <person name="Ngo R."/>
            <person name="Nguyen L."/>
            <person name="Nguyen N."/>
            <person name="Okwuonu G."/>
            <person name="Ongeri F."/>
            <person name="Pham C."/>
            <person name="Simmons D."/>
            <person name="Wilczek-Boney K."/>
            <person name="Hale W."/>
            <person name="Jakkamsetti A."/>
            <person name="Pham P."/>
            <person name="Ruth R."/>
            <person name="San Lucas F."/>
            <person name="Warren J."/>
            <person name="Zhang J."/>
            <person name="Zhao Z."/>
            <person name="Zhou C."/>
            <person name="Zhu D."/>
            <person name="Lee S."/>
            <person name="Bess C."/>
            <person name="Blankenburg K."/>
            <person name="Forbes L."/>
            <person name="Fu Q."/>
            <person name="Gubbala S."/>
            <person name="Hirani K."/>
            <person name="Jayaseelan J.C."/>
            <person name="Lara F."/>
            <person name="Munidasa M."/>
            <person name="Palculict T."/>
            <person name="Patil S."/>
            <person name="Pu L.-L."/>
            <person name="Saada N."/>
            <person name="Tang L."/>
            <person name="Weissenberger G."/>
            <person name="Zhu Y."/>
            <person name="Hemphill L."/>
            <person name="Shang Y."/>
            <person name="Youmans B."/>
            <person name="Ayvaz T."/>
            <person name="Ross M."/>
            <person name="Santibanez J."/>
            <person name="Aqrawi P."/>
            <person name="Gross S."/>
            <person name="Joshi V."/>
            <person name="Fowler G."/>
            <person name="Nazareth L."/>
            <person name="Reid J."/>
            <person name="Worley K."/>
            <person name="Petrosino J."/>
            <person name="Highlander S."/>
            <person name="Gibbs R."/>
        </authorList>
    </citation>
    <scope>NUCLEOTIDE SEQUENCE [LARGE SCALE GENOMIC DNA]</scope>
    <source>
        <strain evidence="4 5">SK330</strain>
    </source>
</reference>
<dbReference type="GO" id="GO:0080120">
    <property type="term" value="P:CAAX-box protein maturation"/>
    <property type="evidence" value="ECO:0007669"/>
    <property type="project" value="UniProtKB-ARBA"/>
</dbReference>
<evidence type="ECO:0000313" key="4">
    <source>
        <dbReference type="EMBL" id="EGF16289.1"/>
    </source>
</evidence>
<feature type="transmembrane region" description="Helical" evidence="2">
    <location>
        <begin position="146"/>
        <end position="165"/>
    </location>
</feature>
<feature type="transmembrane region" description="Helical" evidence="2">
    <location>
        <begin position="265"/>
        <end position="287"/>
    </location>
</feature>
<feature type="transmembrane region" description="Helical" evidence="2">
    <location>
        <begin position="241"/>
        <end position="258"/>
    </location>
</feature>
<sequence>MINSFYNFKVSDFSTGAEVRYLSFIQSAAKRSKKSRILSDYKKQADKIKPFKGENQMTNETRSKPQPKLVWPFLAWNFGWTWGFMLLAIILKNLWPENPPILYLTLEGLLTSLSMFGPVIASLIVLKIKGFKAICSFIFSSKKGTWLYLLLFSGGLAVTFALASGGKLVDGALLSFIGSFIYLMTLAGGMEEPGWRGFLQPTLEKKFSMLIASSITGLAWACWHIPLWFYNRFYDRSQDPFLVYIIVTIVQSIWFAALHKKTKSVLACMIFHALLDILIETFVGINLADKFDFSQVNSLIYLGGLGILTLYSIYLWCRADKEEKNA</sequence>
<keyword evidence="2" id="KW-0472">Membrane</keyword>
<dbReference type="PATRIC" id="fig|888813.3.peg.450"/>
<dbReference type="HOGENOM" id="CLU_064706_1_0_9"/>
<keyword evidence="2" id="KW-0812">Transmembrane</keyword>
<keyword evidence="4" id="KW-0645">Protease</keyword>
<keyword evidence="4" id="KW-0378">Hydrolase</keyword>
<name>F2C5V6_STRSA</name>
<dbReference type="AlphaFoldDB" id="F2C5V6"/>
<accession>F2C5V6</accession>
<comment type="similarity">
    <text evidence="1">Belongs to the UPF0177 family.</text>
</comment>
<comment type="caution">
    <text evidence="4">The sequence shown here is derived from an EMBL/GenBank/DDBJ whole genome shotgun (WGS) entry which is preliminary data.</text>
</comment>
<dbReference type="EMBL" id="AFBD01000001">
    <property type="protein sequence ID" value="EGF16289.1"/>
    <property type="molecule type" value="Genomic_DNA"/>
</dbReference>
<dbReference type="GO" id="GO:0006508">
    <property type="term" value="P:proteolysis"/>
    <property type="evidence" value="ECO:0007669"/>
    <property type="project" value="UniProtKB-KW"/>
</dbReference>
<dbReference type="PANTHER" id="PTHR35797">
    <property type="entry name" value="PROTEASE-RELATED"/>
    <property type="match status" value="1"/>
</dbReference>
<dbReference type="Pfam" id="PF02517">
    <property type="entry name" value="Rce1-like"/>
    <property type="match status" value="1"/>
</dbReference>
<feature type="transmembrane region" description="Helical" evidence="2">
    <location>
        <begin position="101"/>
        <end position="126"/>
    </location>
</feature>
<proteinExistence type="inferred from homology"/>
<evidence type="ECO:0000256" key="1">
    <source>
        <dbReference type="ARBA" id="ARBA00009067"/>
    </source>
</evidence>
<feature type="transmembrane region" description="Helical" evidence="2">
    <location>
        <begin position="171"/>
        <end position="189"/>
    </location>
</feature>